<proteinExistence type="predicted"/>
<feature type="region of interest" description="Disordered" evidence="4">
    <location>
        <begin position="568"/>
        <end position="631"/>
    </location>
</feature>
<dbReference type="EMBL" id="JBGBPQ010000001">
    <property type="protein sequence ID" value="KAL1530040.1"/>
    <property type="molecule type" value="Genomic_DNA"/>
</dbReference>
<feature type="repeat" description="ANK" evidence="3">
    <location>
        <begin position="83"/>
        <end position="115"/>
    </location>
</feature>
<comment type="caution">
    <text evidence="5">The sequence shown here is derived from an EMBL/GenBank/DDBJ whole genome shotgun (WGS) entry which is preliminary data.</text>
</comment>
<protein>
    <recommendedName>
        <fullName evidence="7">PARP</fullName>
    </recommendedName>
</protein>
<evidence type="ECO:0008006" key="7">
    <source>
        <dbReference type="Google" id="ProtNLM"/>
    </source>
</evidence>
<keyword evidence="1" id="KW-0677">Repeat</keyword>
<accession>A0AB34K6Y1</accession>
<dbReference type="Proteomes" id="UP001515480">
    <property type="component" value="Unassembled WGS sequence"/>
</dbReference>
<reference evidence="5 6" key="1">
    <citation type="journal article" date="2024" name="Science">
        <title>Giant polyketide synthase enzymes in the biosynthesis of giant marine polyether toxins.</title>
        <authorList>
            <person name="Fallon T.R."/>
            <person name="Shende V.V."/>
            <person name="Wierzbicki I.H."/>
            <person name="Pendleton A.L."/>
            <person name="Watervoot N.F."/>
            <person name="Auber R.P."/>
            <person name="Gonzalez D.J."/>
            <person name="Wisecaver J.H."/>
            <person name="Moore B.S."/>
        </authorList>
    </citation>
    <scope>NUCLEOTIDE SEQUENCE [LARGE SCALE GENOMIC DNA]</scope>
    <source>
        <strain evidence="5 6">12B1</strain>
    </source>
</reference>
<evidence type="ECO:0000256" key="3">
    <source>
        <dbReference type="PROSITE-ProRule" id="PRU00023"/>
    </source>
</evidence>
<dbReference type="Gene3D" id="1.25.40.20">
    <property type="entry name" value="Ankyrin repeat-containing domain"/>
    <property type="match status" value="3"/>
</dbReference>
<sequence>MELVEETEGNEQDSALIWAIRYLECDAVEERLAAGVTQHLLDCGLHEVATGERDIPAHQESRLHIAQLLVECGADPDNRQHGCGGTPLHHSLARGYLELVKFLLDAQADVNACNRHGVHPLHIAVKRGYCDCIEYLMKWGLPLQKVKEELSWAVKFDMSESVCCLLSNGAPHGLRVQCPPSALSTRHRNARDYSLPLGYYVVMRGWHIEVMLDVLCKGWTRLQEAVACGRVEEATKIIEDAADGDPTIWEPSKPYNASLLHLAVFSGSMPMLNMLLGLTTSGLSACCTDCFKRSALCYAACKEEPMMAIELIAASCDPNLQDRDGRTALHIAASMGHTQTLEVLLRSGGDPMMLDVHKNTCVHCAAIEGKCSALSLLMSHEPALFALYERNSDELTPLHQATSTGDTRCLEVLLNADPFLVDLRVKDEGTSLHIACEKGHASALRLLLRAGGDVEAHVTQFEDPRTPLHLAAEYAHEECVALMLEYGADVFAELPLQFLQQFKNFRLLSHHLKRASCHAAALSAHFKDEGWKQCVALLDSAVEARRLSGSSNRSTRQAALSLSTAIAEVKGNHDGPTPRMGKSFTDGGGPRMKHNAHANGLTAVQQATGRRREQHDSSQADKSGDSQSTTSLCDAQYAARDTESAPDPEAKGKLTTILETTKRFAKTLMDYSISRSLSTEYGNPLPTAFLLEARSEVCEALSLHGIAFAGFDELAANQDDVSTAWNIDHSDAELRECNWSVIQAIADLLRRFPVIHLQVHCESCATASVPKALRSHWGPGADAAFVLERVAELRATACTRALIACGADSSRLFTSYHGQGESFEVDFFPHDRRRPRKTNGLFSFATLSTSCSDGDLSDKDAASRCADEEKPNKECSSSLVTAHDELDSLGQHAALAHIGPTGTMLTEATSCSDQVDIQDQINDHSSTGCGRVKGENIAATSQVRGCAMECARTPFWPSALRNKLEWRRANHATLSRHESSFQPLQY</sequence>
<feature type="repeat" description="ANK" evidence="3">
    <location>
        <begin position="427"/>
        <end position="459"/>
    </location>
</feature>
<dbReference type="PANTHER" id="PTHR24198:SF165">
    <property type="entry name" value="ANKYRIN REPEAT-CONTAINING PROTEIN-RELATED"/>
    <property type="match status" value="1"/>
</dbReference>
<dbReference type="PRINTS" id="PR01415">
    <property type="entry name" value="ANKYRIN"/>
</dbReference>
<dbReference type="SUPFAM" id="SSF48403">
    <property type="entry name" value="Ankyrin repeat"/>
    <property type="match status" value="2"/>
</dbReference>
<gene>
    <name evidence="5" type="ORF">AB1Y20_000964</name>
</gene>
<dbReference type="PROSITE" id="PS50088">
    <property type="entry name" value="ANK_REPEAT"/>
    <property type="match status" value="5"/>
</dbReference>
<dbReference type="InterPro" id="IPR036770">
    <property type="entry name" value="Ankyrin_rpt-contain_sf"/>
</dbReference>
<name>A0AB34K6Y1_PRYPA</name>
<keyword evidence="2 3" id="KW-0040">ANK repeat</keyword>
<feature type="repeat" description="ANK" evidence="3">
    <location>
        <begin position="324"/>
        <end position="356"/>
    </location>
</feature>
<dbReference type="InterPro" id="IPR002110">
    <property type="entry name" value="Ankyrin_rpt"/>
</dbReference>
<keyword evidence="6" id="KW-1185">Reference proteome</keyword>
<evidence type="ECO:0000313" key="5">
    <source>
        <dbReference type="EMBL" id="KAL1530040.1"/>
    </source>
</evidence>
<feature type="compositionally biased region" description="Basic and acidic residues" evidence="4">
    <location>
        <begin position="610"/>
        <end position="624"/>
    </location>
</feature>
<evidence type="ECO:0000313" key="6">
    <source>
        <dbReference type="Proteomes" id="UP001515480"/>
    </source>
</evidence>
<evidence type="ECO:0000256" key="4">
    <source>
        <dbReference type="SAM" id="MobiDB-lite"/>
    </source>
</evidence>
<dbReference type="SMART" id="SM00248">
    <property type="entry name" value="ANK"/>
    <property type="match status" value="11"/>
</dbReference>
<dbReference type="Pfam" id="PF00023">
    <property type="entry name" value="Ank"/>
    <property type="match status" value="1"/>
</dbReference>
<evidence type="ECO:0000256" key="2">
    <source>
        <dbReference type="ARBA" id="ARBA00023043"/>
    </source>
</evidence>
<organism evidence="5 6">
    <name type="scientific">Prymnesium parvum</name>
    <name type="common">Toxic golden alga</name>
    <dbReference type="NCBI Taxonomy" id="97485"/>
    <lineage>
        <taxon>Eukaryota</taxon>
        <taxon>Haptista</taxon>
        <taxon>Haptophyta</taxon>
        <taxon>Prymnesiophyceae</taxon>
        <taxon>Prymnesiales</taxon>
        <taxon>Prymnesiaceae</taxon>
        <taxon>Prymnesium</taxon>
    </lineage>
</organism>
<evidence type="ECO:0000256" key="1">
    <source>
        <dbReference type="ARBA" id="ARBA00022737"/>
    </source>
</evidence>
<dbReference type="PANTHER" id="PTHR24198">
    <property type="entry name" value="ANKYRIN REPEAT AND PROTEIN KINASE DOMAIN-CONTAINING PROTEIN"/>
    <property type="match status" value="1"/>
</dbReference>
<dbReference type="Pfam" id="PF12796">
    <property type="entry name" value="Ank_2"/>
    <property type="match status" value="3"/>
</dbReference>
<feature type="repeat" description="ANK" evidence="3">
    <location>
        <begin position="463"/>
        <end position="490"/>
    </location>
</feature>
<feature type="repeat" description="ANK" evidence="3">
    <location>
        <begin position="116"/>
        <end position="148"/>
    </location>
</feature>
<dbReference type="AlphaFoldDB" id="A0AB34K6Y1"/>
<dbReference type="PROSITE" id="PS50297">
    <property type="entry name" value="ANK_REP_REGION"/>
    <property type="match status" value="5"/>
</dbReference>